<proteinExistence type="predicted"/>
<dbReference type="AlphaFoldDB" id="A0A645EX86"/>
<comment type="caution">
    <text evidence="1">The sequence shown here is derived from an EMBL/GenBank/DDBJ whole genome shotgun (WGS) entry which is preliminary data.</text>
</comment>
<protein>
    <submittedName>
        <fullName evidence="1">Uncharacterized protein</fullName>
    </submittedName>
</protein>
<name>A0A645EX86_9ZZZZ</name>
<gene>
    <name evidence="1" type="ORF">SDC9_153773</name>
</gene>
<sequence>MNPEFFIREILKQIRHILSNLVWCGYAYCIGNAKLVNSKGNSPKYEFLKAFISGITFERATKSRCGI</sequence>
<reference evidence="1" key="1">
    <citation type="submission" date="2019-08" db="EMBL/GenBank/DDBJ databases">
        <authorList>
            <person name="Kucharzyk K."/>
            <person name="Murdoch R.W."/>
            <person name="Higgins S."/>
            <person name="Loffler F."/>
        </authorList>
    </citation>
    <scope>NUCLEOTIDE SEQUENCE</scope>
</reference>
<dbReference type="EMBL" id="VSSQ01052424">
    <property type="protein sequence ID" value="MPN06517.1"/>
    <property type="molecule type" value="Genomic_DNA"/>
</dbReference>
<evidence type="ECO:0000313" key="1">
    <source>
        <dbReference type="EMBL" id="MPN06517.1"/>
    </source>
</evidence>
<organism evidence="1">
    <name type="scientific">bioreactor metagenome</name>
    <dbReference type="NCBI Taxonomy" id="1076179"/>
    <lineage>
        <taxon>unclassified sequences</taxon>
        <taxon>metagenomes</taxon>
        <taxon>ecological metagenomes</taxon>
    </lineage>
</organism>
<accession>A0A645EX86</accession>